<dbReference type="Pfam" id="PF00441">
    <property type="entry name" value="Acyl-CoA_dh_1"/>
    <property type="match status" value="2"/>
</dbReference>
<comment type="similarity">
    <text evidence="2 5">Belongs to the acyl-CoA dehydrogenase family.</text>
</comment>
<evidence type="ECO:0000259" key="7">
    <source>
        <dbReference type="Pfam" id="PF00441"/>
    </source>
</evidence>
<dbReference type="InterPro" id="IPR009075">
    <property type="entry name" value="AcylCo_DH/oxidase_C"/>
</dbReference>
<evidence type="ECO:0000256" key="2">
    <source>
        <dbReference type="ARBA" id="ARBA00009347"/>
    </source>
</evidence>
<dbReference type="InterPro" id="IPR046373">
    <property type="entry name" value="Acyl-CoA_Oxase/DH_mid-dom_sf"/>
</dbReference>
<dbReference type="SUPFAM" id="SSF47203">
    <property type="entry name" value="Acyl-CoA dehydrogenase C-terminal domain-like"/>
    <property type="match status" value="1"/>
</dbReference>
<evidence type="ECO:0000259" key="9">
    <source>
        <dbReference type="Pfam" id="PF02771"/>
    </source>
</evidence>
<dbReference type="InterPro" id="IPR037069">
    <property type="entry name" value="AcylCoA_DH/ox_N_sf"/>
</dbReference>
<proteinExistence type="inferred from homology"/>
<dbReference type="Gene3D" id="2.40.110.10">
    <property type="entry name" value="Butyryl-CoA Dehydrogenase, subunit A, domain 2"/>
    <property type="match status" value="1"/>
</dbReference>
<dbReference type="InterPro" id="IPR009100">
    <property type="entry name" value="AcylCoA_DH/oxidase_NM_dom_sf"/>
</dbReference>
<keyword evidence="3 5" id="KW-0285">Flavoprotein</keyword>
<dbReference type="Pfam" id="PF02770">
    <property type="entry name" value="Acyl-CoA_dh_M"/>
    <property type="match status" value="1"/>
</dbReference>
<evidence type="ECO:0000256" key="4">
    <source>
        <dbReference type="ARBA" id="ARBA00022827"/>
    </source>
</evidence>
<feature type="compositionally biased region" description="Basic and acidic residues" evidence="6">
    <location>
        <begin position="319"/>
        <end position="367"/>
    </location>
</feature>
<comment type="cofactor">
    <cofactor evidence="1 5">
        <name>FAD</name>
        <dbReference type="ChEBI" id="CHEBI:57692"/>
    </cofactor>
</comment>
<feature type="domain" description="Acyl-CoA dehydrogenase/oxidase C-terminal" evidence="7">
    <location>
        <begin position="364"/>
        <end position="435"/>
    </location>
</feature>
<feature type="domain" description="Acyl-CoA oxidase/dehydrogenase middle" evidence="8">
    <location>
        <begin position="124"/>
        <end position="217"/>
    </location>
</feature>
<dbReference type="Gene3D" id="1.20.140.10">
    <property type="entry name" value="Butyryl-CoA Dehydrogenase, subunit A, domain 3"/>
    <property type="match status" value="1"/>
</dbReference>
<comment type="caution">
    <text evidence="10">The sequence shown here is derived from an EMBL/GenBank/DDBJ whole genome shotgun (WGS) entry which is preliminary data.</text>
</comment>
<evidence type="ECO:0000256" key="3">
    <source>
        <dbReference type="ARBA" id="ARBA00022630"/>
    </source>
</evidence>
<feature type="domain" description="Acyl-CoA dehydrogenase/oxidase C-terminal" evidence="7">
    <location>
        <begin position="231"/>
        <end position="309"/>
    </location>
</feature>
<reference evidence="10 11" key="1">
    <citation type="submission" date="2015-07" db="EMBL/GenBank/DDBJ databases">
        <authorList>
            <person name="Ju K.-S."/>
            <person name="Doroghazi J.R."/>
            <person name="Metcalf W.W."/>
        </authorList>
    </citation>
    <scope>NUCLEOTIDE SEQUENCE [LARGE SCALE GENOMIC DNA]</scope>
    <source>
        <strain evidence="10 11">NRRL B-3589</strain>
    </source>
</reference>
<sequence length="437" mass="47044">MEFGWNTEQRARYATTLAGVRAAFPLDRERDERPFTREDWLRLGKLGVLGASVPERFGGGGLGALDTARVIEAVGEGCSSTGLVFAAAAHQFACARPILDFAEPAVQERLLPGICSGALIAGNAMTEADAGSDVSRLAVTATPTDGGYVLDGTKSFVSNGPVADVYVTYATTDAKAAHLGLTGFVVDRDAPGVVAGPPFEKTGLLGCPAGTVSFDGCFVPDSQVLGAPGLGSTVFQTSMAWERACLFALYLGVQQRLLDACTDHVRRRRQFQRRLSEFQAVSHRLAEMKLRLESGRLLLYRACWELDREVGGDDGEYGGDDREYDGDVRNDSREDDREYGGDVRDDSREDDRDGSGGDDRHDQDEGREDGVLWAALSKLAVSEGVLETAMDAVRLFGARGYLREDGIEAALRDAVPGTLFSGTSDIQREIIARELGL</sequence>
<dbReference type="PANTHER" id="PTHR43884">
    <property type="entry name" value="ACYL-COA DEHYDROGENASE"/>
    <property type="match status" value="1"/>
</dbReference>
<dbReference type="RefSeq" id="WP_037962344.1">
    <property type="nucleotide sequence ID" value="NZ_JBIRHZ010000007.1"/>
</dbReference>
<dbReference type="SUPFAM" id="SSF56645">
    <property type="entry name" value="Acyl-CoA dehydrogenase NM domain-like"/>
    <property type="match status" value="1"/>
</dbReference>
<dbReference type="Pfam" id="PF02771">
    <property type="entry name" value="Acyl-CoA_dh_N"/>
    <property type="match status" value="1"/>
</dbReference>
<evidence type="ECO:0000256" key="6">
    <source>
        <dbReference type="SAM" id="MobiDB-lite"/>
    </source>
</evidence>
<evidence type="ECO:0000259" key="8">
    <source>
        <dbReference type="Pfam" id="PF02770"/>
    </source>
</evidence>
<dbReference type="InterPro" id="IPR006091">
    <property type="entry name" value="Acyl-CoA_Oxase/DH_mid-dom"/>
</dbReference>
<feature type="domain" description="Acyl-CoA dehydrogenase/oxidase N-terminal" evidence="9">
    <location>
        <begin position="27"/>
        <end position="117"/>
    </location>
</feature>
<evidence type="ECO:0000313" key="11">
    <source>
        <dbReference type="Proteomes" id="UP000037020"/>
    </source>
</evidence>
<dbReference type="Proteomes" id="UP000037020">
    <property type="component" value="Unassembled WGS sequence"/>
</dbReference>
<evidence type="ECO:0000256" key="1">
    <source>
        <dbReference type="ARBA" id="ARBA00001974"/>
    </source>
</evidence>
<gene>
    <name evidence="10" type="ORF">ADK38_07785</name>
</gene>
<dbReference type="InterPro" id="IPR013786">
    <property type="entry name" value="AcylCoA_DH/ox_N"/>
</dbReference>
<name>A0ABR5JAX3_9ACTN</name>
<keyword evidence="4 5" id="KW-0274">FAD</keyword>
<evidence type="ECO:0000256" key="5">
    <source>
        <dbReference type="RuleBase" id="RU362125"/>
    </source>
</evidence>
<keyword evidence="11" id="KW-1185">Reference proteome</keyword>
<dbReference type="InterPro" id="IPR036250">
    <property type="entry name" value="AcylCo_DH-like_C"/>
</dbReference>
<evidence type="ECO:0000313" key="10">
    <source>
        <dbReference type="EMBL" id="KOG90603.1"/>
    </source>
</evidence>
<protein>
    <submittedName>
        <fullName evidence="10">Acyl-CoA dehydrogenase</fullName>
    </submittedName>
</protein>
<accession>A0ABR5JAX3</accession>
<dbReference type="PANTHER" id="PTHR43884:SF12">
    <property type="entry name" value="ISOVALERYL-COA DEHYDROGENASE, MITOCHONDRIAL-RELATED"/>
    <property type="match status" value="1"/>
</dbReference>
<keyword evidence="5" id="KW-0560">Oxidoreductase</keyword>
<organism evidence="10 11">
    <name type="scientific">Streptomyces varsoviensis</name>
    <dbReference type="NCBI Taxonomy" id="67373"/>
    <lineage>
        <taxon>Bacteria</taxon>
        <taxon>Bacillati</taxon>
        <taxon>Actinomycetota</taxon>
        <taxon>Actinomycetes</taxon>
        <taxon>Kitasatosporales</taxon>
        <taxon>Streptomycetaceae</taxon>
        <taxon>Streptomyces</taxon>
    </lineage>
</organism>
<dbReference type="CDD" id="cd00567">
    <property type="entry name" value="ACAD"/>
    <property type="match status" value="1"/>
</dbReference>
<feature type="region of interest" description="Disordered" evidence="6">
    <location>
        <begin position="315"/>
        <end position="367"/>
    </location>
</feature>
<dbReference type="Gene3D" id="1.10.540.10">
    <property type="entry name" value="Acyl-CoA dehydrogenase/oxidase, N-terminal domain"/>
    <property type="match status" value="1"/>
</dbReference>
<dbReference type="EMBL" id="LGUT01000640">
    <property type="protein sequence ID" value="KOG90603.1"/>
    <property type="molecule type" value="Genomic_DNA"/>
</dbReference>